<organism evidence="4 5">
    <name type="scientific">Bacillus cereus</name>
    <dbReference type="NCBI Taxonomy" id="1396"/>
    <lineage>
        <taxon>Bacteria</taxon>
        <taxon>Bacillati</taxon>
        <taxon>Bacillota</taxon>
        <taxon>Bacilli</taxon>
        <taxon>Bacillales</taxon>
        <taxon>Bacillaceae</taxon>
        <taxon>Bacillus</taxon>
        <taxon>Bacillus cereus group</taxon>
    </lineage>
</organism>
<dbReference type="Pfam" id="PF13604">
    <property type="entry name" value="AAA_30"/>
    <property type="match status" value="1"/>
</dbReference>
<keyword evidence="1" id="KW-0547">Nucleotide-binding</keyword>
<dbReference type="InterPro" id="IPR050534">
    <property type="entry name" value="Coronavir_polyprotein_1ab"/>
</dbReference>
<dbReference type="Proteomes" id="UP000076482">
    <property type="component" value="Unassembled WGS sequence"/>
</dbReference>
<evidence type="ECO:0000256" key="1">
    <source>
        <dbReference type="ARBA" id="ARBA00022741"/>
    </source>
</evidence>
<evidence type="ECO:0000313" key="4">
    <source>
        <dbReference type="EMBL" id="KZD56299.1"/>
    </source>
</evidence>
<comment type="caution">
    <text evidence="4">The sequence shown here is derived from an EMBL/GenBank/DDBJ whole genome shotgun (WGS) entry which is preliminary data.</text>
</comment>
<dbReference type="InterPro" id="IPR027785">
    <property type="entry name" value="UvrD-like_helicase_C"/>
</dbReference>
<dbReference type="Gene3D" id="3.40.50.300">
    <property type="entry name" value="P-loop containing nucleotide triphosphate hydrolases"/>
    <property type="match status" value="2"/>
</dbReference>
<dbReference type="Pfam" id="PF13538">
    <property type="entry name" value="UvrD_C_2"/>
    <property type="match status" value="1"/>
</dbReference>
<keyword evidence="4" id="KW-0347">Helicase</keyword>
<dbReference type="PANTHER" id="PTHR43788">
    <property type="entry name" value="DNA2/NAM7 HELICASE FAMILY MEMBER"/>
    <property type="match status" value="1"/>
</dbReference>
<name>A0A164LKN4_BACCE</name>
<dbReference type="InterPro" id="IPR027417">
    <property type="entry name" value="P-loop_NTPase"/>
</dbReference>
<proteinExistence type="predicted"/>
<dbReference type="PATRIC" id="fig|1396.535.peg.6881"/>
<gene>
    <name evidence="4" type="ORF">B4088_5148</name>
</gene>
<evidence type="ECO:0000259" key="3">
    <source>
        <dbReference type="Pfam" id="PF13538"/>
    </source>
</evidence>
<feature type="domain" description="UvrD-like helicase C-terminal" evidence="3">
    <location>
        <begin position="395"/>
        <end position="440"/>
    </location>
</feature>
<dbReference type="GO" id="GO:0005524">
    <property type="term" value="F:ATP binding"/>
    <property type="evidence" value="ECO:0007669"/>
    <property type="project" value="UniProtKB-KW"/>
</dbReference>
<accession>A0A164LKN4</accession>
<dbReference type="EMBL" id="LJKE01000098">
    <property type="protein sequence ID" value="KZD56299.1"/>
    <property type="molecule type" value="Genomic_DNA"/>
</dbReference>
<dbReference type="SUPFAM" id="SSF52540">
    <property type="entry name" value="P-loop containing nucleoside triphosphate hydrolases"/>
    <property type="match status" value="1"/>
</dbReference>
<dbReference type="AlphaFoldDB" id="A0A164LKN4"/>
<sequence>MEFSSIQEFQYFINDSLSDEHPNKYIEQTIAYFKKYFKEIRQKGLENRDREIMKEELKAVEIELLNNALKEEIERRSVEFVKPKKLTLRKKLQQGTLTNEQFEALESIIKYNLFNFLLGYAGTGKTYTLSTLLDYIDYDVHEVAVVSYTAQAAQRVRGMLQQQKINIDKLEVTTIHKLCGAKHSMIDYPIFYNNWEKPLPYSFVIIDEFSLIDIRVLTSFLASLKPTTKVLFVGDPKQLNPIHSKHPYHYLQKYAGVYELTKVLRSGDKIIDIATSVRNGNIEKVPFEKVDFKNSEEKMAEYKKNGYQILSNSVALKDWINNLFQKDKKQIQSKFNYSCFDNIIFIKNDQYKRYHNGQKGQIISFDEMGVTIRTENNIEVTLKDYEFFNKVEPNHCMTIHKSQGSEFDKVVILLDATKTLLLNRNLLYTAITRAKTDVVVLINKVDDKVKTLLLQEQE</sequence>
<dbReference type="GO" id="GO:0003678">
    <property type="term" value="F:DNA helicase activity"/>
    <property type="evidence" value="ECO:0007669"/>
    <property type="project" value="UniProtKB-ARBA"/>
</dbReference>
<dbReference type="CDD" id="cd18809">
    <property type="entry name" value="SF1_C_RecD"/>
    <property type="match status" value="1"/>
</dbReference>
<evidence type="ECO:0000313" key="5">
    <source>
        <dbReference type="Proteomes" id="UP000076482"/>
    </source>
</evidence>
<reference evidence="4 5" key="1">
    <citation type="submission" date="2015-09" db="EMBL/GenBank/DDBJ databases">
        <title>Bacillus cereus food isolates.</title>
        <authorList>
            <person name="Boekhorst J."/>
        </authorList>
    </citation>
    <scope>NUCLEOTIDE SEQUENCE [LARGE SCALE GENOMIC DNA]</scope>
    <source>
        <strain evidence="4 5">B4088</strain>
    </source>
</reference>
<protein>
    <submittedName>
        <fullName evidence="4">RecD-like DNA helicase YrrC</fullName>
    </submittedName>
</protein>
<dbReference type="Gene3D" id="2.30.30.940">
    <property type="match status" value="1"/>
</dbReference>
<dbReference type="CDD" id="cd17933">
    <property type="entry name" value="DEXSc_RecD-like"/>
    <property type="match status" value="1"/>
</dbReference>
<dbReference type="PANTHER" id="PTHR43788:SF6">
    <property type="entry name" value="DNA HELICASE B"/>
    <property type="match status" value="1"/>
</dbReference>
<evidence type="ECO:0000256" key="2">
    <source>
        <dbReference type="ARBA" id="ARBA00022840"/>
    </source>
</evidence>
<keyword evidence="2" id="KW-0067">ATP-binding</keyword>
<keyword evidence="4" id="KW-0378">Hydrolase</keyword>